<dbReference type="STRING" id="351605.Gura_2212"/>
<dbReference type="GO" id="GO:0061504">
    <property type="term" value="P:cyclic threonylcarbamoyladenosine biosynthetic process"/>
    <property type="evidence" value="ECO:0007669"/>
    <property type="project" value="TreeGrafter"/>
</dbReference>
<evidence type="ECO:0000259" key="1">
    <source>
        <dbReference type="Pfam" id="PF00899"/>
    </source>
</evidence>
<dbReference type="EMBL" id="CP000698">
    <property type="protein sequence ID" value="ABQ26397.1"/>
    <property type="molecule type" value="Genomic_DNA"/>
</dbReference>
<dbReference type="OrthoDB" id="4088010at2"/>
<dbReference type="Pfam" id="PF00899">
    <property type="entry name" value="ThiF"/>
    <property type="match status" value="1"/>
</dbReference>
<dbReference type="InterPro" id="IPR045886">
    <property type="entry name" value="ThiF/MoeB/HesA"/>
</dbReference>
<feature type="domain" description="THIF-type NAD/FAD binding fold" evidence="1">
    <location>
        <begin position="312"/>
        <end position="474"/>
    </location>
</feature>
<dbReference type="SUPFAM" id="SSF69572">
    <property type="entry name" value="Activating enzymes of the ubiquitin-like proteins"/>
    <property type="match status" value="1"/>
</dbReference>
<proteinExistence type="predicted"/>
<dbReference type="KEGG" id="gur:Gura_2212"/>
<dbReference type="InterPro" id="IPR000594">
    <property type="entry name" value="ThiF_NAD_FAD-bd"/>
</dbReference>
<dbReference type="CDD" id="cd01483">
    <property type="entry name" value="E1_enzyme_family"/>
    <property type="match status" value="1"/>
</dbReference>
<accession>A5G3M9</accession>
<dbReference type="PANTHER" id="PTHR43267:SF1">
    <property type="entry name" value="TRNA THREONYLCARBAMOYLADENOSINE DEHYDRATASE"/>
    <property type="match status" value="1"/>
</dbReference>
<reference evidence="3 4" key="1">
    <citation type="submission" date="2007-05" db="EMBL/GenBank/DDBJ databases">
        <title>Complete sequence of Geobacter uraniireducens Rf4.</title>
        <authorList>
            <consortium name="US DOE Joint Genome Institute"/>
            <person name="Copeland A."/>
            <person name="Lucas S."/>
            <person name="Lapidus A."/>
            <person name="Barry K."/>
            <person name="Detter J.C."/>
            <person name="Glavina del Rio T."/>
            <person name="Hammon N."/>
            <person name="Israni S."/>
            <person name="Dalin E."/>
            <person name="Tice H."/>
            <person name="Pitluck S."/>
            <person name="Chertkov O."/>
            <person name="Brettin T."/>
            <person name="Bruce D."/>
            <person name="Han C."/>
            <person name="Schmutz J."/>
            <person name="Larimer F."/>
            <person name="Land M."/>
            <person name="Hauser L."/>
            <person name="Kyrpides N."/>
            <person name="Mikhailova N."/>
            <person name="Shelobolina E."/>
            <person name="Aklujkar M."/>
            <person name="Lovley D."/>
            <person name="Richardson P."/>
        </authorList>
    </citation>
    <scope>NUCLEOTIDE SEQUENCE [LARGE SCALE GENOMIC DNA]</scope>
    <source>
        <strain evidence="3 4">Rf4</strain>
    </source>
</reference>
<dbReference type="Pfam" id="PF14461">
    <property type="entry name" value="Prok-E2_B"/>
    <property type="match status" value="1"/>
</dbReference>
<gene>
    <name evidence="3" type="ordered locus">Gura_2212</name>
</gene>
<protein>
    <submittedName>
        <fullName evidence="3">UBA/THIF-type NAD/FAD binding protein</fullName>
    </submittedName>
</protein>
<keyword evidence="4" id="KW-1185">Reference proteome</keyword>
<dbReference type="GO" id="GO:0061503">
    <property type="term" value="F:tRNA threonylcarbamoyladenosine dehydratase"/>
    <property type="evidence" value="ECO:0007669"/>
    <property type="project" value="TreeGrafter"/>
</dbReference>
<dbReference type="PANTHER" id="PTHR43267">
    <property type="entry name" value="TRNA THREONYLCARBAMOYLADENOSINE DEHYDRATASE"/>
    <property type="match status" value="1"/>
</dbReference>
<dbReference type="Proteomes" id="UP000006695">
    <property type="component" value="Chromosome"/>
</dbReference>
<dbReference type="HOGENOM" id="CLU_019556_0_0_7"/>
<name>A5G3M9_GEOUR</name>
<dbReference type="Gene3D" id="3.40.50.720">
    <property type="entry name" value="NAD(P)-binding Rossmann-like Domain"/>
    <property type="match status" value="1"/>
</dbReference>
<dbReference type="InterPro" id="IPR035985">
    <property type="entry name" value="Ubiquitin-activating_enz"/>
</dbReference>
<dbReference type="AlphaFoldDB" id="A5G3M9"/>
<evidence type="ECO:0000259" key="2">
    <source>
        <dbReference type="Pfam" id="PF14461"/>
    </source>
</evidence>
<sequence length="576" mass="64615">MLNYDESLLKEALETCLLVKSVAELHPKRLAEPWAKDRFVCRSYKLVIELNGVPVDFYFGVKKSFPLSLPYIFLAQWDSFGILPHVETDGYICYAQEDGSVLDFDDVAGIAQEALSRAIQVVVDGISGKNHQDFLDEFGAYWDRLKKVKFFTSIVSPGDQVKRIHLYKVKGGAGYLADDEQSYKKYRKIKPHVPWKHYPAIYIPLPIGTVITPPHPDKFWELLDIRKIVFDNLRADQKSELLSLLTKPHHEEVILLSLPRASDGETLFGIKFKGVNHEHPLHEAGRASEIIPLAITRRDKEYLLPRGGSNLALREKRVLLLGCGSVGGFIANELTRAGILRLTVLDKDVLTHENLFRHVLGKKHVGKNKVDGIKDDIEGRLPFVEVLPIPLSLENALESGKIKIGDFDLIISALGNVTVELVFSKYIHGIDSPPVIFTWLEPYGIGGHALLTRNGSKKGCLKCLYQPEDGDLRCRASFAEKGQSFAKNINGCRNVFTPFGSLDAMKTAELATRLAIATLNGDIKTNLIRSWRGDATEFLKNGKKLSSRYSASNDHFIEEANYHFEECPVCHEPETV</sequence>
<organism evidence="3 4">
    <name type="scientific">Geotalea uraniireducens (strain Rf4)</name>
    <name type="common">Geobacter uraniireducens</name>
    <dbReference type="NCBI Taxonomy" id="351605"/>
    <lineage>
        <taxon>Bacteria</taxon>
        <taxon>Pseudomonadati</taxon>
        <taxon>Thermodesulfobacteriota</taxon>
        <taxon>Desulfuromonadia</taxon>
        <taxon>Geobacterales</taxon>
        <taxon>Geobacteraceae</taxon>
        <taxon>Geotalea</taxon>
    </lineage>
</organism>
<feature type="domain" description="Prokaryotic E2 family B" evidence="2">
    <location>
        <begin position="23"/>
        <end position="151"/>
    </location>
</feature>
<evidence type="ECO:0000313" key="3">
    <source>
        <dbReference type="EMBL" id="ABQ26397.1"/>
    </source>
</evidence>
<dbReference type="InterPro" id="IPR032701">
    <property type="entry name" value="Prok-E2_B_dom"/>
</dbReference>
<dbReference type="GO" id="GO:0008641">
    <property type="term" value="F:ubiquitin-like modifier activating enzyme activity"/>
    <property type="evidence" value="ECO:0007669"/>
    <property type="project" value="InterPro"/>
</dbReference>
<evidence type="ECO:0000313" key="4">
    <source>
        <dbReference type="Proteomes" id="UP000006695"/>
    </source>
</evidence>